<sequence>MSGSSRKTVLITFGRSFLALHLARLLGAAGHDVLISDSVPLPITRFSSSATKTFRTPRPRYEPVEWTRAVARIATEQGVDMVVPVHEGTEILANTIKRHPDLFPDGCKLFFSDFDLEARLENKYEFQAALSRRGLPTLDFALVRNQQELETLDFDQPFALKPVYSRGSQDVHKVRPGELPRGLSFTAENPWIAQEWASGTNYCSYSVCHNGQVKAHAVYPVSYAIDGTSCLTFESIRHDGITAWVRDCVKAFNFTGQIGLDFIEVPGRGLFSVECNPRSTSGILLFDPATGVDRAFFGVNDEVITPEPGARKMLGPGMLMYGWRKSSLDGNTFRGFLRDYRRTDGVIFSRRDPLPSLALPLAMGNILAEAARYRVNIPEAFMHDHEWDGSPLPA</sequence>
<dbReference type="AlphaFoldDB" id="A0A1X0I3N7"/>
<dbReference type="Pfam" id="PF02655">
    <property type="entry name" value="ATP-grasp_3"/>
    <property type="match status" value="1"/>
</dbReference>
<feature type="domain" description="ATP-grasp" evidence="2">
    <location>
        <begin position="127"/>
        <end position="305"/>
    </location>
</feature>
<dbReference type="Gene3D" id="3.30.470.20">
    <property type="entry name" value="ATP-grasp fold, B domain"/>
    <property type="match status" value="1"/>
</dbReference>
<dbReference type="InterPro" id="IPR011761">
    <property type="entry name" value="ATP-grasp"/>
</dbReference>
<dbReference type="InterPro" id="IPR003806">
    <property type="entry name" value="ATP-grasp_PylC-type"/>
</dbReference>
<keyword evidence="1" id="KW-0547">Nucleotide-binding</keyword>
<dbReference type="Proteomes" id="UP000192513">
    <property type="component" value="Unassembled WGS sequence"/>
</dbReference>
<evidence type="ECO:0000256" key="1">
    <source>
        <dbReference type="PROSITE-ProRule" id="PRU00409"/>
    </source>
</evidence>
<dbReference type="OrthoDB" id="40611at2"/>
<accession>A0A1X0I3N7</accession>
<dbReference type="SUPFAM" id="SSF56059">
    <property type="entry name" value="Glutathione synthetase ATP-binding domain-like"/>
    <property type="match status" value="1"/>
</dbReference>
<reference evidence="3 4" key="1">
    <citation type="submission" date="2017-02" db="EMBL/GenBank/DDBJ databases">
        <title>The new phylogeny of genus Mycobacterium.</title>
        <authorList>
            <person name="Tortoli E."/>
            <person name="Trovato A."/>
            <person name="Cirillo D.M."/>
        </authorList>
    </citation>
    <scope>NUCLEOTIDE SEQUENCE [LARGE SCALE GENOMIC DNA]</scope>
    <source>
        <strain evidence="3 4">DSM 45000</strain>
    </source>
</reference>
<keyword evidence="4" id="KW-1185">Reference proteome</keyword>
<dbReference type="GO" id="GO:0016874">
    <property type="term" value="F:ligase activity"/>
    <property type="evidence" value="ECO:0007669"/>
    <property type="project" value="UniProtKB-KW"/>
</dbReference>
<gene>
    <name evidence="3" type="ORF">BST39_26590</name>
</gene>
<name>A0A1X0I3N7_9MYCO</name>
<keyword evidence="1" id="KW-0067">ATP-binding</keyword>
<dbReference type="EMBL" id="MVIE01000061">
    <property type="protein sequence ID" value="ORB33358.1"/>
    <property type="molecule type" value="Genomic_DNA"/>
</dbReference>
<evidence type="ECO:0000313" key="4">
    <source>
        <dbReference type="Proteomes" id="UP000192513"/>
    </source>
</evidence>
<comment type="caution">
    <text evidence="3">The sequence shown here is derived from an EMBL/GenBank/DDBJ whole genome shotgun (WGS) entry which is preliminary data.</text>
</comment>
<dbReference type="RefSeq" id="WP_083176028.1">
    <property type="nucleotide sequence ID" value="NZ_AP022619.1"/>
</dbReference>
<dbReference type="PROSITE" id="PS50975">
    <property type="entry name" value="ATP_GRASP"/>
    <property type="match status" value="1"/>
</dbReference>
<organism evidence="3 4">
    <name type="scientific">Mycobacterium paraseoulense</name>
    <dbReference type="NCBI Taxonomy" id="590652"/>
    <lineage>
        <taxon>Bacteria</taxon>
        <taxon>Bacillati</taxon>
        <taxon>Actinomycetota</taxon>
        <taxon>Actinomycetes</taxon>
        <taxon>Mycobacteriales</taxon>
        <taxon>Mycobacteriaceae</taxon>
        <taxon>Mycobacterium</taxon>
    </lineage>
</organism>
<dbReference type="STRING" id="590652.BST39_26590"/>
<proteinExistence type="predicted"/>
<keyword evidence="3" id="KW-0436">Ligase</keyword>
<evidence type="ECO:0000313" key="3">
    <source>
        <dbReference type="EMBL" id="ORB33358.1"/>
    </source>
</evidence>
<dbReference type="GO" id="GO:0005524">
    <property type="term" value="F:ATP binding"/>
    <property type="evidence" value="ECO:0007669"/>
    <property type="project" value="UniProtKB-UniRule"/>
</dbReference>
<protein>
    <submittedName>
        <fullName evidence="3">Carboxylate--amine ligase</fullName>
    </submittedName>
</protein>
<evidence type="ECO:0000259" key="2">
    <source>
        <dbReference type="PROSITE" id="PS50975"/>
    </source>
</evidence>
<dbReference type="GO" id="GO:0046872">
    <property type="term" value="F:metal ion binding"/>
    <property type="evidence" value="ECO:0007669"/>
    <property type="project" value="InterPro"/>
</dbReference>